<dbReference type="RefSeq" id="WP_355400358.1">
    <property type="nucleotide sequence ID" value="NZ_JBEGHN010000001.1"/>
</dbReference>
<protein>
    <submittedName>
        <fullName evidence="1">Uncharacterized protein</fullName>
    </submittedName>
</protein>
<dbReference type="Proteomes" id="UP001550210">
    <property type="component" value="Unassembled WGS sequence"/>
</dbReference>
<sequence>MAGRAAVAEAPAPRHRVTHAQLRNRRTGRGLTVAPRSGEPINVRIPETRLD</sequence>
<proteinExistence type="predicted"/>
<accession>A0ABV2V741</accession>
<evidence type="ECO:0000313" key="1">
    <source>
        <dbReference type="EMBL" id="MET9848449.1"/>
    </source>
</evidence>
<comment type="caution">
    <text evidence="1">The sequence shown here is derived from an EMBL/GenBank/DDBJ whole genome shotgun (WGS) entry which is preliminary data.</text>
</comment>
<name>A0ABV2V741_9ACTN</name>
<organism evidence="1 2">
    <name type="scientific">Streptomyces ossamyceticus</name>
    <dbReference type="NCBI Taxonomy" id="249581"/>
    <lineage>
        <taxon>Bacteria</taxon>
        <taxon>Bacillati</taxon>
        <taxon>Actinomycetota</taxon>
        <taxon>Actinomycetes</taxon>
        <taxon>Kitasatosporales</taxon>
        <taxon>Streptomycetaceae</taxon>
        <taxon>Streptomyces</taxon>
    </lineage>
</organism>
<evidence type="ECO:0000313" key="2">
    <source>
        <dbReference type="Proteomes" id="UP001550210"/>
    </source>
</evidence>
<gene>
    <name evidence="1" type="ORF">ABZZ21_28695</name>
</gene>
<reference evidence="1 2" key="1">
    <citation type="submission" date="2024-06" db="EMBL/GenBank/DDBJ databases">
        <title>The Natural Products Discovery Center: Release of the First 8490 Sequenced Strains for Exploring Actinobacteria Biosynthetic Diversity.</title>
        <authorList>
            <person name="Kalkreuter E."/>
            <person name="Kautsar S.A."/>
            <person name="Yang D."/>
            <person name="Bader C.D."/>
            <person name="Teijaro C.N."/>
            <person name="Fluegel L."/>
            <person name="Davis C.M."/>
            <person name="Simpson J.R."/>
            <person name="Lauterbach L."/>
            <person name="Steele A.D."/>
            <person name="Gui C."/>
            <person name="Meng S."/>
            <person name="Li G."/>
            <person name="Viehrig K."/>
            <person name="Ye F."/>
            <person name="Su P."/>
            <person name="Kiefer A.F."/>
            <person name="Nichols A."/>
            <person name="Cepeda A.J."/>
            <person name="Yan W."/>
            <person name="Fan B."/>
            <person name="Jiang Y."/>
            <person name="Adhikari A."/>
            <person name="Zheng C.-J."/>
            <person name="Schuster L."/>
            <person name="Cowan T.M."/>
            <person name="Smanski M.J."/>
            <person name="Chevrette M.G."/>
            <person name="De Carvalho L.P.S."/>
            <person name="Shen B."/>
        </authorList>
    </citation>
    <scope>NUCLEOTIDE SEQUENCE [LARGE SCALE GENOMIC DNA]</scope>
    <source>
        <strain evidence="1 2">NPDC006434</strain>
    </source>
</reference>
<dbReference type="EMBL" id="JBEXPZ010000040">
    <property type="protein sequence ID" value="MET9848449.1"/>
    <property type="molecule type" value="Genomic_DNA"/>
</dbReference>
<keyword evidence="2" id="KW-1185">Reference proteome</keyword>